<name>A0A4R6Q897_9FIRM</name>
<organism evidence="1 2">
    <name type="scientific">Aminicella lysinilytica</name>
    <dbReference type="NCBI Taxonomy" id="433323"/>
    <lineage>
        <taxon>Bacteria</taxon>
        <taxon>Bacillati</taxon>
        <taxon>Bacillota</taxon>
        <taxon>Clostridia</taxon>
        <taxon>Peptostreptococcales</taxon>
        <taxon>Anaerovoracaceae</taxon>
        <taxon>Aminicella</taxon>
    </lineage>
</organism>
<comment type="caution">
    <text evidence="1">The sequence shown here is derived from an EMBL/GenBank/DDBJ whole genome shotgun (WGS) entry which is preliminary data.</text>
</comment>
<dbReference type="OrthoDB" id="9916387at2"/>
<dbReference type="EMBL" id="SNXO01000008">
    <property type="protein sequence ID" value="TDP58056.1"/>
    <property type="molecule type" value="Genomic_DNA"/>
</dbReference>
<dbReference type="RefSeq" id="WP_133527992.1">
    <property type="nucleotide sequence ID" value="NZ_SNXO01000008.1"/>
</dbReference>
<evidence type="ECO:0008006" key="3">
    <source>
        <dbReference type="Google" id="ProtNLM"/>
    </source>
</evidence>
<gene>
    <name evidence="1" type="ORF">EV211_1081</name>
</gene>
<dbReference type="Proteomes" id="UP000295500">
    <property type="component" value="Unassembled WGS sequence"/>
</dbReference>
<reference evidence="1 2" key="1">
    <citation type="submission" date="2019-03" db="EMBL/GenBank/DDBJ databases">
        <title>Genomic Encyclopedia of Type Strains, Phase IV (KMG-IV): sequencing the most valuable type-strain genomes for metagenomic binning, comparative biology and taxonomic classification.</title>
        <authorList>
            <person name="Goeker M."/>
        </authorList>
    </citation>
    <scope>NUCLEOTIDE SEQUENCE [LARGE SCALE GENOMIC DNA]</scope>
    <source>
        <strain evidence="1 2">DSM 28287</strain>
    </source>
</reference>
<protein>
    <recommendedName>
        <fullName evidence="3">PilX-like prepilin protein</fullName>
    </recommendedName>
</protein>
<keyword evidence="2" id="KW-1185">Reference proteome</keyword>
<sequence length="203" mass="22328">MLTNRMKSEKGATILIALLFFLLCAVAGSVVLAAGTGASGRVSNLVTDEQSYYSATSAARMFKTEIMDKTFDCVYNSKTDEYTTTVTEGKPDTNFDKFLKDNALTVFKVNQEVATTLPSKDLTITPSSSVGEDNIKDVTSQFTMDKNYNISVSFNCGDFTCYVSGTATFINDKKQYKTTLSDGSTQIETNLTWTDVRISKQMQ</sequence>
<dbReference type="AlphaFoldDB" id="A0A4R6Q897"/>
<accession>A0A4R6Q897</accession>
<proteinExistence type="predicted"/>
<evidence type="ECO:0000313" key="2">
    <source>
        <dbReference type="Proteomes" id="UP000295500"/>
    </source>
</evidence>
<evidence type="ECO:0000313" key="1">
    <source>
        <dbReference type="EMBL" id="TDP58056.1"/>
    </source>
</evidence>